<dbReference type="Proteomes" id="UP000182661">
    <property type="component" value="Unassembled WGS sequence"/>
</dbReference>
<keyword evidence="2" id="KW-1185">Reference proteome</keyword>
<name>A0A657LXN3_9HYPH</name>
<evidence type="ECO:0000313" key="2">
    <source>
        <dbReference type="Proteomes" id="UP000182661"/>
    </source>
</evidence>
<evidence type="ECO:0000313" key="1">
    <source>
        <dbReference type="EMBL" id="OJG00187.1"/>
    </source>
</evidence>
<sequence>MVDKLHERAYSRILRREVADLWLSQRWPTLGGVKPVDYCMDEKTLARCFEVLEVFVAGDRKRGRR</sequence>
<organism evidence="1 2">
    <name type="scientific">Pararhizobium antarcticum</name>
    <dbReference type="NCBI Taxonomy" id="1798805"/>
    <lineage>
        <taxon>Bacteria</taxon>
        <taxon>Pseudomonadati</taxon>
        <taxon>Pseudomonadota</taxon>
        <taxon>Alphaproteobacteria</taxon>
        <taxon>Hyphomicrobiales</taxon>
        <taxon>Rhizobiaceae</taxon>
        <taxon>Rhizobium/Agrobacterium group</taxon>
        <taxon>Pararhizobium</taxon>
    </lineage>
</organism>
<comment type="caution">
    <text evidence="1">The sequence shown here is derived from an EMBL/GenBank/DDBJ whole genome shotgun (WGS) entry which is preliminary data.</text>
</comment>
<dbReference type="EMBL" id="LSRP01000035">
    <property type="protein sequence ID" value="OJG00187.1"/>
    <property type="molecule type" value="Genomic_DNA"/>
</dbReference>
<reference evidence="1 2" key="1">
    <citation type="submission" date="2016-02" db="EMBL/GenBank/DDBJ databases">
        <title>Genome sequencing of a beta-galactosidase producing bacteria Rhizobium sp. 59.</title>
        <authorList>
            <person name="Wang D."/>
            <person name="Kot W."/>
            <person name="Qin Y."/>
            <person name="Hansen L."/>
            <person name="Naqvi K."/>
            <person name="Rensing C."/>
        </authorList>
    </citation>
    <scope>NUCLEOTIDE SEQUENCE [LARGE SCALE GENOMIC DNA]</scope>
    <source>
        <strain evidence="1 2">59</strain>
    </source>
</reference>
<protein>
    <recommendedName>
        <fullName evidence="3">Antitoxin Xre/MbcA/ParS-like toxin-binding domain-containing protein</fullName>
    </recommendedName>
</protein>
<accession>A0A657LXN3</accession>
<proteinExistence type="predicted"/>
<dbReference type="AlphaFoldDB" id="A0A657LXN3"/>
<evidence type="ECO:0008006" key="3">
    <source>
        <dbReference type="Google" id="ProtNLM"/>
    </source>
</evidence>
<gene>
    <name evidence="1" type="ORF">AX760_10680</name>
</gene>